<dbReference type="InterPro" id="IPR011990">
    <property type="entry name" value="TPR-like_helical_dom_sf"/>
</dbReference>
<dbReference type="InterPro" id="IPR006597">
    <property type="entry name" value="Sel1-like"/>
</dbReference>
<keyword evidence="1" id="KW-0732">Signal</keyword>
<accession>A0A240ECZ9</accession>
<dbReference type="Pfam" id="PF08238">
    <property type="entry name" value="Sel1"/>
    <property type="match status" value="2"/>
</dbReference>
<sequence length="409" mass="46219">MNKLMLNFALVSSIVVASSTVCAESKKVNLSAGLNYLLSQVATNGDNNQSNHNMGMLYFFGKNGVPQDHKKAVQWFTKAANKGYAPSQYALSVMYINGDGVSQDTEKGVILLQSAAAQGQPDAVKLYKQLQTQANQMNASQTASSQVSTIAAKYYDKSKIEPKNFKQVVLPNLDADTIARSFYKVTSLRERKKDDYWGQGNYYFVNQPIDLEDLKKAVISVAPIFTYQNIQGETRYLIPVEITQVDGNRIETARFARGTLELFLFKKLESGQFQMVSKTTPNGVQSIAGYGRTVWDAHEFRKNLQAFGKNTLGSYLLDIAIDYSSSQSIWSLFLLHEDDYIADEMLEGGERSEESKYEYYSTIKVIKNGQSFYPFQVQFDGTNLNKNGRVVKVNKLVRYEYDVKERFYR</sequence>
<proteinExistence type="predicted"/>
<evidence type="ECO:0000256" key="1">
    <source>
        <dbReference type="SAM" id="SignalP"/>
    </source>
</evidence>
<dbReference type="Proteomes" id="UP000219042">
    <property type="component" value="Unassembled WGS sequence"/>
</dbReference>
<dbReference type="PANTHER" id="PTHR11102:SF160">
    <property type="entry name" value="ERAD-ASSOCIATED E3 UBIQUITIN-PROTEIN LIGASE COMPONENT HRD3"/>
    <property type="match status" value="1"/>
</dbReference>
<dbReference type="AlphaFoldDB" id="A0A240ECZ9"/>
<dbReference type="SMART" id="SM00671">
    <property type="entry name" value="SEL1"/>
    <property type="match status" value="2"/>
</dbReference>
<protein>
    <submittedName>
        <fullName evidence="2">Sel1 repeat-containing protein</fullName>
    </submittedName>
</protein>
<dbReference type="OrthoDB" id="6709569at2"/>
<organism evidence="2 3">
    <name type="scientific">Acinetobacter puyangensis</name>
    <dbReference type="NCBI Taxonomy" id="1096779"/>
    <lineage>
        <taxon>Bacteria</taxon>
        <taxon>Pseudomonadati</taxon>
        <taxon>Pseudomonadota</taxon>
        <taxon>Gammaproteobacteria</taxon>
        <taxon>Moraxellales</taxon>
        <taxon>Moraxellaceae</taxon>
        <taxon>Acinetobacter</taxon>
    </lineage>
</organism>
<feature type="signal peptide" evidence="1">
    <location>
        <begin position="1"/>
        <end position="23"/>
    </location>
</feature>
<name>A0A240ECZ9_9GAMM</name>
<keyword evidence="3" id="KW-1185">Reference proteome</keyword>
<gene>
    <name evidence="2" type="ORF">SAMN05421731_11374</name>
</gene>
<feature type="chain" id="PRO_5012105230" evidence="1">
    <location>
        <begin position="24"/>
        <end position="409"/>
    </location>
</feature>
<evidence type="ECO:0000313" key="2">
    <source>
        <dbReference type="EMBL" id="SNX46588.1"/>
    </source>
</evidence>
<dbReference type="EMBL" id="OANT01000013">
    <property type="protein sequence ID" value="SNX46588.1"/>
    <property type="molecule type" value="Genomic_DNA"/>
</dbReference>
<dbReference type="RefSeq" id="WP_097080320.1">
    <property type="nucleotide sequence ID" value="NZ_BAABHT010000015.1"/>
</dbReference>
<dbReference type="SUPFAM" id="SSF81901">
    <property type="entry name" value="HCP-like"/>
    <property type="match status" value="1"/>
</dbReference>
<reference evidence="3" key="1">
    <citation type="submission" date="2016-09" db="EMBL/GenBank/DDBJ databases">
        <authorList>
            <person name="Varghese N."/>
            <person name="Submissions S."/>
        </authorList>
    </citation>
    <scope>NUCLEOTIDE SEQUENCE [LARGE SCALE GENOMIC DNA]</scope>
    <source>
        <strain evidence="3">ANC 4466</strain>
    </source>
</reference>
<dbReference type="InterPro" id="IPR050767">
    <property type="entry name" value="Sel1_AlgK"/>
</dbReference>
<evidence type="ECO:0000313" key="3">
    <source>
        <dbReference type="Proteomes" id="UP000219042"/>
    </source>
</evidence>
<dbReference type="Gene3D" id="1.25.40.10">
    <property type="entry name" value="Tetratricopeptide repeat domain"/>
    <property type="match status" value="1"/>
</dbReference>
<dbReference type="PANTHER" id="PTHR11102">
    <property type="entry name" value="SEL-1-LIKE PROTEIN"/>
    <property type="match status" value="1"/>
</dbReference>